<accession>A0A0T5P489</accession>
<dbReference type="Proteomes" id="UP000051401">
    <property type="component" value="Unassembled WGS sequence"/>
</dbReference>
<comment type="similarity">
    <text evidence="1">Belongs to the glycosyltransferase 2 family.</text>
</comment>
<dbReference type="Gene3D" id="3.90.550.10">
    <property type="entry name" value="Spore Coat Polysaccharide Biosynthesis Protein SpsA, Chain A"/>
    <property type="match status" value="1"/>
</dbReference>
<evidence type="ECO:0000313" key="4">
    <source>
        <dbReference type="EMBL" id="KRS15931.1"/>
    </source>
</evidence>
<evidence type="ECO:0000313" key="7">
    <source>
        <dbReference type="Proteomes" id="UP000325785"/>
    </source>
</evidence>
<dbReference type="PANTHER" id="PTHR43179">
    <property type="entry name" value="RHAMNOSYLTRANSFERASE WBBL"/>
    <property type="match status" value="1"/>
</dbReference>
<dbReference type="PANTHER" id="PTHR43179:SF12">
    <property type="entry name" value="GALACTOFURANOSYLTRANSFERASE GLFT2"/>
    <property type="match status" value="1"/>
</dbReference>
<dbReference type="EMBL" id="LAXI01000017">
    <property type="protein sequence ID" value="KRS15931.1"/>
    <property type="molecule type" value="Genomic_DNA"/>
</dbReference>
<protein>
    <submittedName>
        <fullName evidence="5">N-acetylglucosaminyl-diphospho-decaprenol L-rhamnosyltransferase</fullName>
        <ecNumber evidence="5">2.4.1.289</ecNumber>
    </submittedName>
</protein>
<dbReference type="SUPFAM" id="SSF53448">
    <property type="entry name" value="Nucleotide-diphospho-sugar transferases"/>
    <property type="match status" value="1"/>
</dbReference>
<evidence type="ECO:0000313" key="5">
    <source>
        <dbReference type="EMBL" id="QEW27929.1"/>
    </source>
</evidence>
<evidence type="ECO:0000256" key="1">
    <source>
        <dbReference type="ARBA" id="ARBA00006739"/>
    </source>
</evidence>
<dbReference type="GO" id="GO:0102096">
    <property type="term" value="F:decaprenyl-N-acetyl-alpha-D-glucosaminyl-pyrophosphate:dTDP-alpha-L-rhamnose rhamnosyltransferase activity"/>
    <property type="evidence" value="ECO:0007669"/>
    <property type="project" value="UniProtKB-EC"/>
</dbReference>
<keyword evidence="2 5" id="KW-0328">Glycosyltransferase</keyword>
<reference evidence="4 6" key="1">
    <citation type="submission" date="2015-04" db="EMBL/GenBank/DDBJ databases">
        <title>The draft genome sequence of Roseovarius indicus B108T.</title>
        <authorList>
            <person name="Li G."/>
            <person name="Lai Q."/>
            <person name="Shao Z."/>
            <person name="Yan P."/>
        </authorList>
    </citation>
    <scope>NUCLEOTIDE SEQUENCE [LARGE SCALE GENOMIC DNA]</scope>
    <source>
        <strain evidence="4 6">B108</strain>
    </source>
</reference>
<dbReference type="EC" id="2.4.1.289" evidence="5"/>
<dbReference type="RefSeq" id="WP_057819007.1">
    <property type="nucleotide sequence ID" value="NZ_CP031598.1"/>
</dbReference>
<evidence type="ECO:0000313" key="6">
    <source>
        <dbReference type="Proteomes" id="UP000051401"/>
    </source>
</evidence>
<gene>
    <name evidence="5" type="primary">wbbL_1</name>
    <name evidence="5" type="ORF">RIdsm_03752</name>
    <name evidence="4" type="ORF">XM52_20420</name>
</gene>
<dbReference type="STRING" id="540747.SAMN04488031_1132"/>
<dbReference type="InterPro" id="IPR029044">
    <property type="entry name" value="Nucleotide-diphossugar_trans"/>
</dbReference>
<dbReference type="PATRIC" id="fig|540747.5.peg.1844"/>
<name>A0A0T5P489_9RHOB</name>
<proteinExistence type="inferred from homology"/>
<evidence type="ECO:0000256" key="2">
    <source>
        <dbReference type="ARBA" id="ARBA00022676"/>
    </source>
</evidence>
<keyword evidence="6" id="KW-1185">Reference proteome</keyword>
<dbReference type="Proteomes" id="UP000325785">
    <property type="component" value="Chromosome"/>
</dbReference>
<sequence>MAAAGAHPEWSIFGPVISRSSNPSRVASAGCSISKENGVSITQVNARAYAAKLPPAPYRADFITGAAIFLRRSVLAEIGHLPERYFLYFEETQWLLEAAQKGHPSIVLPTIKLVHHQKSHVGGLPAPYYLYYFMRSALLFGHAMEGYDADAILDNLRDGFLQNWFARISENAPDKLTFYKGLVDQAIADGKAGRSGRVDLEAIEQVAKRKES</sequence>
<dbReference type="EMBL" id="CP031598">
    <property type="protein sequence ID" value="QEW27929.1"/>
    <property type="molecule type" value="Genomic_DNA"/>
</dbReference>
<organism evidence="4 6">
    <name type="scientific">Roseovarius indicus</name>
    <dbReference type="NCBI Taxonomy" id="540747"/>
    <lineage>
        <taxon>Bacteria</taxon>
        <taxon>Pseudomonadati</taxon>
        <taxon>Pseudomonadota</taxon>
        <taxon>Alphaproteobacteria</taxon>
        <taxon>Rhodobacterales</taxon>
        <taxon>Roseobacteraceae</taxon>
        <taxon>Roseovarius</taxon>
    </lineage>
</organism>
<keyword evidence="3 5" id="KW-0808">Transferase</keyword>
<evidence type="ECO:0000256" key="3">
    <source>
        <dbReference type="ARBA" id="ARBA00022679"/>
    </source>
</evidence>
<reference evidence="5 7" key="2">
    <citation type="submission" date="2018-08" db="EMBL/GenBank/DDBJ databases">
        <title>Genetic Globetrotter - A new plasmid hitch-hiking vast phylogenetic and geographic distances.</title>
        <authorList>
            <person name="Vollmers J."/>
            <person name="Petersen J."/>
        </authorList>
    </citation>
    <scope>NUCLEOTIDE SEQUENCE [LARGE SCALE GENOMIC DNA]</scope>
    <source>
        <strain evidence="5 7">DSM 26383</strain>
    </source>
</reference>
<dbReference type="KEGG" id="rid:RIdsm_03752"/>
<dbReference type="AlphaFoldDB" id="A0A0T5P489"/>